<evidence type="ECO:0000313" key="2">
    <source>
        <dbReference type="Proteomes" id="UP001497623"/>
    </source>
</evidence>
<sequence length="135" mass="15777">SGTWFIYLNFLNDKTIPQDLYNNIEKDMNELLEAYNNFSTWVNHVKSIECRDQVIEVKGKREEITDFSDVAIKNITGKKRAINQIRIINSLKTKVTIELGSNKPNKKCTLNTTWSKNSEEFGKYTRPLMLNWTNL</sequence>
<comment type="caution">
    <text evidence="1">The sequence shown here is derived from an EMBL/GenBank/DDBJ whole genome shotgun (WGS) entry which is preliminary data.</text>
</comment>
<evidence type="ECO:0000313" key="1">
    <source>
        <dbReference type="EMBL" id="CAL4089290.1"/>
    </source>
</evidence>
<reference evidence="1 2" key="1">
    <citation type="submission" date="2024-05" db="EMBL/GenBank/DDBJ databases">
        <authorList>
            <person name="Wallberg A."/>
        </authorList>
    </citation>
    <scope>NUCLEOTIDE SEQUENCE [LARGE SCALE GENOMIC DNA]</scope>
</reference>
<proteinExistence type="predicted"/>
<name>A0AAV2QJG3_MEGNR</name>
<feature type="non-terminal residue" evidence="1">
    <location>
        <position position="135"/>
    </location>
</feature>
<gene>
    <name evidence="1" type="ORF">MNOR_LOCUS13760</name>
</gene>
<organism evidence="1 2">
    <name type="scientific">Meganyctiphanes norvegica</name>
    <name type="common">Northern krill</name>
    <name type="synonym">Thysanopoda norvegica</name>
    <dbReference type="NCBI Taxonomy" id="48144"/>
    <lineage>
        <taxon>Eukaryota</taxon>
        <taxon>Metazoa</taxon>
        <taxon>Ecdysozoa</taxon>
        <taxon>Arthropoda</taxon>
        <taxon>Crustacea</taxon>
        <taxon>Multicrustacea</taxon>
        <taxon>Malacostraca</taxon>
        <taxon>Eumalacostraca</taxon>
        <taxon>Eucarida</taxon>
        <taxon>Euphausiacea</taxon>
        <taxon>Euphausiidae</taxon>
        <taxon>Meganyctiphanes</taxon>
    </lineage>
</organism>
<dbReference type="Proteomes" id="UP001497623">
    <property type="component" value="Unassembled WGS sequence"/>
</dbReference>
<protein>
    <submittedName>
        <fullName evidence="1">Uncharacterized protein</fullName>
    </submittedName>
</protein>
<keyword evidence="2" id="KW-1185">Reference proteome</keyword>
<dbReference type="AlphaFoldDB" id="A0AAV2QJG3"/>
<accession>A0AAV2QJG3</accession>
<dbReference type="EMBL" id="CAXKWB010008007">
    <property type="protein sequence ID" value="CAL4089290.1"/>
    <property type="molecule type" value="Genomic_DNA"/>
</dbReference>
<feature type="non-terminal residue" evidence="1">
    <location>
        <position position="1"/>
    </location>
</feature>